<reference evidence="1 2" key="1">
    <citation type="submission" date="2023-10" db="EMBL/GenBank/DDBJ databases">
        <title>Virgibacillus halophilus 5B73C genome.</title>
        <authorList>
            <person name="Miliotis G."/>
            <person name="Sengupta P."/>
            <person name="Hameed A."/>
            <person name="Chuvochina M."/>
            <person name="Mcdonagh F."/>
            <person name="Simpson A.C."/>
            <person name="Singh N.K."/>
            <person name="Rekha P.D."/>
            <person name="Raman K."/>
            <person name="Hugenholtz P."/>
            <person name="Venkateswaran K."/>
        </authorList>
    </citation>
    <scope>NUCLEOTIDE SEQUENCE [LARGE SCALE GENOMIC DNA]</scope>
    <source>
        <strain evidence="1 2">5B73C</strain>
    </source>
</reference>
<keyword evidence="2" id="KW-1185">Reference proteome</keyword>
<accession>A0ABU5C3A4</accession>
<dbReference type="EMBL" id="JAWDIP010000003">
    <property type="protein sequence ID" value="MDY0393786.1"/>
    <property type="molecule type" value="Genomic_DNA"/>
</dbReference>
<proteinExistence type="predicted"/>
<evidence type="ECO:0000313" key="2">
    <source>
        <dbReference type="Proteomes" id="UP001281447"/>
    </source>
</evidence>
<gene>
    <name evidence="1" type="ORF">RWE15_04120</name>
</gene>
<name>A0ABU5C3A4_9BACI</name>
<evidence type="ECO:0000313" key="1">
    <source>
        <dbReference type="EMBL" id="MDY0393786.1"/>
    </source>
</evidence>
<dbReference type="Proteomes" id="UP001281447">
    <property type="component" value="Unassembled WGS sequence"/>
</dbReference>
<organism evidence="1 2">
    <name type="scientific">Tigheibacillus halophilus</name>
    <dbReference type="NCBI Taxonomy" id="361280"/>
    <lineage>
        <taxon>Bacteria</taxon>
        <taxon>Bacillati</taxon>
        <taxon>Bacillota</taxon>
        <taxon>Bacilli</taxon>
        <taxon>Bacillales</taxon>
        <taxon>Bacillaceae</taxon>
        <taxon>Tigheibacillus</taxon>
    </lineage>
</organism>
<protein>
    <recommendedName>
        <fullName evidence="3">Aldehyde oxidase/xanthine dehydrogenase second molybdopterin binding domain-containing protein</fullName>
    </recommendedName>
</protein>
<dbReference type="Gene3D" id="3.30.365.10">
    <property type="entry name" value="Aldehyde oxidase/xanthine dehydrogenase, molybdopterin binding domain"/>
    <property type="match status" value="1"/>
</dbReference>
<evidence type="ECO:0008006" key="3">
    <source>
        <dbReference type="Google" id="ProtNLM"/>
    </source>
</evidence>
<dbReference type="InterPro" id="IPR037165">
    <property type="entry name" value="AldOxase/xan_DH_Mopterin-bd_sf"/>
</dbReference>
<dbReference type="SUPFAM" id="SSF56003">
    <property type="entry name" value="Molybdenum cofactor-binding domain"/>
    <property type="match status" value="1"/>
</dbReference>
<sequence>MDYLVPTATEIPNITIKHIETPSPLTPLGAKGLGEGNTMSAPAVIANAVTDALKPLGVTIEKLPLSPDYIWNEIHQKTTVEV</sequence>
<comment type="caution">
    <text evidence="1">The sequence shown here is derived from an EMBL/GenBank/DDBJ whole genome shotgun (WGS) entry which is preliminary data.</text>
</comment>